<evidence type="ECO:0000256" key="6">
    <source>
        <dbReference type="ARBA" id="ARBA00023187"/>
    </source>
</evidence>
<evidence type="ECO:0000256" key="8">
    <source>
        <dbReference type="ARBA" id="ARBA00023274"/>
    </source>
</evidence>
<dbReference type="GO" id="GO:0046540">
    <property type="term" value="C:U4/U6 x U5 tri-snRNP complex"/>
    <property type="evidence" value="ECO:0007669"/>
    <property type="project" value="TreeGrafter"/>
</dbReference>
<evidence type="ECO:0000313" key="11">
    <source>
        <dbReference type="Proteomes" id="UP000265618"/>
    </source>
</evidence>
<keyword evidence="3" id="KW-0507">mRNA processing</keyword>
<keyword evidence="7" id="KW-0539">Nucleus</keyword>
<dbReference type="InterPro" id="IPR033871">
    <property type="entry name" value="LSm5"/>
</dbReference>
<dbReference type="Pfam" id="PF01423">
    <property type="entry name" value="LSM"/>
    <property type="match status" value="1"/>
</dbReference>
<feature type="non-terminal residue" evidence="10">
    <location>
        <position position="74"/>
    </location>
</feature>
<dbReference type="Proteomes" id="UP000265618">
    <property type="component" value="Unassembled WGS sequence"/>
</dbReference>
<dbReference type="SMART" id="SM00651">
    <property type="entry name" value="Sm"/>
    <property type="match status" value="1"/>
</dbReference>
<dbReference type="InterPro" id="IPR047575">
    <property type="entry name" value="Sm"/>
</dbReference>
<organism evidence="10 11">
    <name type="scientific">Kipferlia bialata</name>
    <dbReference type="NCBI Taxonomy" id="797122"/>
    <lineage>
        <taxon>Eukaryota</taxon>
        <taxon>Metamonada</taxon>
        <taxon>Carpediemonas-like organisms</taxon>
        <taxon>Kipferlia</taxon>
    </lineage>
</organism>
<dbReference type="PROSITE" id="PS52002">
    <property type="entry name" value="SM"/>
    <property type="match status" value="1"/>
</dbReference>
<dbReference type="GO" id="GO:0003723">
    <property type="term" value="F:RNA binding"/>
    <property type="evidence" value="ECO:0007669"/>
    <property type="project" value="UniProtKB-KW"/>
</dbReference>
<dbReference type="OrthoDB" id="429711at2759"/>
<dbReference type="GO" id="GO:0000398">
    <property type="term" value="P:mRNA splicing, via spliceosome"/>
    <property type="evidence" value="ECO:0007669"/>
    <property type="project" value="TreeGrafter"/>
</dbReference>
<sequence>MAEYGGAFAPLEVVDQCLDKEVLVLLQGKKEITGILRGFDDNVNLVIDNVTDTEHVSQGKLVEKRDRVLLNGVQ</sequence>
<dbReference type="InterPro" id="IPR001163">
    <property type="entry name" value="Sm_dom_euk/arc"/>
</dbReference>
<name>A0A9K3D3U7_9EUKA</name>
<dbReference type="InterPro" id="IPR010920">
    <property type="entry name" value="LSM_dom_sf"/>
</dbReference>
<keyword evidence="5" id="KW-0694">RNA-binding</keyword>
<dbReference type="GO" id="GO:0005688">
    <property type="term" value="C:U6 snRNP"/>
    <property type="evidence" value="ECO:0007669"/>
    <property type="project" value="TreeGrafter"/>
</dbReference>
<evidence type="ECO:0000256" key="1">
    <source>
        <dbReference type="ARBA" id="ARBA00004123"/>
    </source>
</evidence>
<keyword evidence="8" id="KW-0687">Ribonucleoprotein</keyword>
<comment type="similarity">
    <text evidence="2">Belongs to the snRNP Sm proteins family.</text>
</comment>
<reference evidence="10 11" key="1">
    <citation type="journal article" date="2018" name="PLoS ONE">
        <title>The draft genome of Kipferlia bialata reveals reductive genome evolution in fornicate parasites.</title>
        <authorList>
            <person name="Tanifuji G."/>
            <person name="Takabayashi S."/>
            <person name="Kume K."/>
            <person name="Takagi M."/>
            <person name="Nakayama T."/>
            <person name="Kamikawa R."/>
            <person name="Inagaki Y."/>
            <person name="Hashimoto T."/>
        </authorList>
    </citation>
    <scope>NUCLEOTIDE SEQUENCE [LARGE SCALE GENOMIC DNA]</scope>
    <source>
        <strain evidence="10">NY0173</strain>
    </source>
</reference>
<dbReference type="GO" id="GO:1990726">
    <property type="term" value="C:Lsm1-7-Pat1 complex"/>
    <property type="evidence" value="ECO:0007669"/>
    <property type="project" value="TreeGrafter"/>
</dbReference>
<evidence type="ECO:0000256" key="3">
    <source>
        <dbReference type="ARBA" id="ARBA00022664"/>
    </source>
</evidence>
<dbReference type="PANTHER" id="PTHR20971">
    <property type="entry name" value="U6 SNRNA-ASSOCIATED PROTEIN"/>
    <property type="match status" value="1"/>
</dbReference>
<dbReference type="PANTHER" id="PTHR20971:SF0">
    <property type="entry name" value="U6 SNRNA-ASSOCIATED SM-LIKE PROTEIN LSM5"/>
    <property type="match status" value="1"/>
</dbReference>
<comment type="caution">
    <text evidence="10">The sequence shown here is derived from an EMBL/GenBank/DDBJ whole genome shotgun (WGS) entry which is preliminary data.</text>
</comment>
<dbReference type="GO" id="GO:0005681">
    <property type="term" value="C:spliceosomal complex"/>
    <property type="evidence" value="ECO:0007669"/>
    <property type="project" value="UniProtKB-KW"/>
</dbReference>
<dbReference type="EMBL" id="BDIP01003289">
    <property type="protein sequence ID" value="GIQ87516.1"/>
    <property type="molecule type" value="Genomic_DNA"/>
</dbReference>
<comment type="subcellular location">
    <subcellularLocation>
        <location evidence="1">Nucleus</location>
    </subcellularLocation>
</comment>
<keyword evidence="4" id="KW-0747">Spliceosome</keyword>
<dbReference type="AlphaFoldDB" id="A0A9K3D3U7"/>
<feature type="domain" description="Sm" evidence="9">
    <location>
        <begin position="9"/>
        <end position="74"/>
    </location>
</feature>
<evidence type="ECO:0000256" key="4">
    <source>
        <dbReference type="ARBA" id="ARBA00022728"/>
    </source>
</evidence>
<dbReference type="SUPFAM" id="SSF50182">
    <property type="entry name" value="Sm-like ribonucleoproteins"/>
    <property type="match status" value="1"/>
</dbReference>
<evidence type="ECO:0000256" key="2">
    <source>
        <dbReference type="ARBA" id="ARBA00006850"/>
    </source>
</evidence>
<evidence type="ECO:0000313" key="10">
    <source>
        <dbReference type="EMBL" id="GIQ87516.1"/>
    </source>
</evidence>
<accession>A0A9K3D3U7</accession>
<evidence type="ECO:0000259" key="9">
    <source>
        <dbReference type="PROSITE" id="PS52002"/>
    </source>
</evidence>
<proteinExistence type="inferred from homology"/>
<protein>
    <recommendedName>
        <fullName evidence="9">Sm domain-containing protein</fullName>
    </recommendedName>
</protein>
<keyword evidence="6" id="KW-0508">mRNA splicing</keyword>
<dbReference type="Gene3D" id="2.30.30.100">
    <property type="match status" value="1"/>
</dbReference>
<gene>
    <name evidence="10" type="ORF">KIPB_009566</name>
</gene>
<keyword evidence="11" id="KW-1185">Reference proteome</keyword>
<evidence type="ECO:0000256" key="5">
    <source>
        <dbReference type="ARBA" id="ARBA00022884"/>
    </source>
</evidence>
<evidence type="ECO:0000256" key="7">
    <source>
        <dbReference type="ARBA" id="ARBA00023242"/>
    </source>
</evidence>